<evidence type="ECO:0000256" key="3">
    <source>
        <dbReference type="RuleBase" id="RU003876"/>
    </source>
</evidence>
<dbReference type="Gene3D" id="3.30.1120.90">
    <property type="entry name" value="Nucleosome assembly protein"/>
    <property type="match status" value="1"/>
</dbReference>
<dbReference type="Proteomes" id="UP000447434">
    <property type="component" value="Chromosome 3"/>
</dbReference>
<evidence type="ECO:0000256" key="1">
    <source>
        <dbReference type="ARBA" id="ARBA00009947"/>
    </source>
</evidence>
<name>A0A6A4QW54_LUPAL</name>
<keyword evidence="5" id="KW-1185">Reference proteome</keyword>
<dbReference type="GO" id="GO:0006334">
    <property type="term" value="P:nucleosome assembly"/>
    <property type="evidence" value="ECO:0007669"/>
    <property type="project" value="InterPro"/>
</dbReference>
<protein>
    <submittedName>
        <fullName evidence="4">Putative nucleosome assembly protein (NAP)</fullName>
    </submittedName>
</protein>
<dbReference type="PANTHER" id="PTHR11875">
    <property type="entry name" value="TESTIS-SPECIFIC Y-ENCODED PROTEIN"/>
    <property type="match status" value="1"/>
</dbReference>
<keyword evidence="2" id="KW-0143">Chaperone</keyword>
<dbReference type="SUPFAM" id="SSF143113">
    <property type="entry name" value="NAP-like"/>
    <property type="match status" value="1"/>
</dbReference>
<evidence type="ECO:0000313" key="5">
    <source>
        <dbReference type="Proteomes" id="UP000447434"/>
    </source>
</evidence>
<gene>
    <name evidence="4" type="ORF">Lalb_Chr03g0040031</name>
</gene>
<comment type="caution">
    <text evidence="4">The sequence shown here is derived from an EMBL/GenBank/DDBJ whole genome shotgun (WGS) entry which is preliminary data.</text>
</comment>
<dbReference type="GO" id="GO:0042393">
    <property type="term" value="F:histone binding"/>
    <property type="evidence" value="ECO:0007669"/>
    <property type="project" value="UniProtKB-ARBA"/>
</dbReference>
<dbReference type="GO" id="GO:0000724">
    <property type="term" value="P:double-strand break repair via homologous recombination"/>
    <property type="evidence" value="ECO:0007669"/>
    <property type="project" value="UniProtKB-ARBA"/>
</dbReference>
<dbReference type="OrthoDB" id="1935573at2759"/>
<dbReference type="GO" id="GO:0005634">
    <property type="term" value="C:nucleus"/>
    <property type="evidence" value="ECO:0007669"/>
    <property type="project" value="InterPro"/>
</dbReference>
<reference evidence="5" key="1">
    <citation type="journal article" date="2020" name="Nat. Commun.">
        <title>Genome sequence of the cluster root forming white lupin.</title>
        <authorList>
            <person name="Hufnagel B."/>
            <person name="Marques A."/>
            <person name="Soriano A."/>
            <person name="Marques L."/>
            <person name="Divol F."/>
            <person name="Doumas P."/>
            <person name="Sallet E."/>
            <person name="Mancinotti D."/>
            <person name="Carrere S."/>
            <person name="Marande W."/>
            <person name="Arribat S."/>
            <person name="Keller J."/>
            <person name="Huneau C."/>
            <person name="Blein T."/>
            <person name="Aime D."/>
            <person name="Laguerre M."/>
            <person name="Taylor J."/>
            <person name="Schubert V."/>
            <person name="Nelson M."/>
            <person name="Geu-Flores F."/>
            <person name="Crespi M."/>
            <person name="Gallardo-Guerrero K."/>
            <person name="Delaux P.-M."/>
            <person name="Salse J."/>
            <person name="Berges H."/>
            <person name="Guyot R."/>
            <person name="Gouzy J."/>
            <person name="Peret B."/>
        </authorList>
    </citation>
    <scope>NUCLEOTIDE SEQUENCE [LARGE SCALE GENOMIC DNA]</scope>
    <source>
        <strain evidence="5">cv. Amiga</strain>
    </source>
</reference>
<comment type="similarity">
    <text evidence="1 3">Belongs to the nucleosome assembly protein (NAP) family.</text>
</comment>
<organism evidence="4 5">
    <name type="scientific">Lupinus albus</name>
    <name type="common">White lupine</name>
    <name type="synonym">Lupinus termis</name>
    <dbReference type="NCBI Taxonomy" id="3870"/>
    <lineage>
        <taxon>Eukaryota</taxon>
        <taxon>Viridiplantae</taxon>
        <taxon>Streptophyta</taxon>
        <taxon>Embryophyta</taxon>
        <taxon>Tracheophyta</taxon>
        <taxon>Spermatophyta</taxon>
        <taxon>Magnoliopsida</taxon>
        <taxon>eudicotyledons</taxon>
        <taxon>Gunneridae</taxon>
        <taxon>Pentapetalae</taxon>
        <taxon>rosids</taxon>
        <taxon>fabids</taxon>
        <taxon>Fabales</taxon>
        <taxon>Fabaceae</taxon>
        <taxon>Papilionoideae</taxon>
        <taxon>50 kb inversion clade</taxon>
        <taxon>genistoids sensu lato</taxon>
        <taxon>core genistoids</taxon>
        <taxon>Genisteae</taxon>
        <taxon>Lupinus</taxon>
    </lineage>
</organism>
<sequence length="84" mass="10033">MKWRTIENHKVFKLNFFFDFNPCFPNYVLTKTYHTIDEDEQILEKVIGTEIQCLQGKCLTQKVLKKKPEKDSKNVKPITKNEKL</sequence>
<dbReference type="Pfam" id="PF00956">
    <property type="entry name" value="NAP"/>
    <property type="match status" value="1"/>
</dbReference>
<dbReference type="AlphaFoldDB" id="A0A6A4QW54"/>
<dbReference type="InterPro" id="IPR037231">
    <property type="entry name" value="NAP-like_sf"/>
</dbReference>
<dbReference type="EMBL" id="WOCE01000003">
    <property type="protein sequence ID" value="KAE9617857.1"/>
    <property type="molecule type" value="Genomic_DNA"/>
</dbReference>
<evidence type="ECO:0000313" key="4">
    <source>
        <dbReference type="EMBL" id="KAE9617857.1"/>
    </source>
</evidence>
<proteinExistence type="inferred from homology"/>
<evidence type="ECO:0000256" key="2">
    <source>
        <dbReference type="ARBA" id="ARBA00023186"/>
    </source>
</evidence>
<accession>A0A6A4QW54</accession>
<dbReference type="InterPro" id="IPR002164">
    <property type="entry name" value="NAP_family"/>
</dbReference>